<dbReference type="PANTHER" id="PTHR34298:SF2">
    <property type="entry name" value="SEGREGATION AND CONDENSATION PROTEIN B"/>
    <property type="match status" value="1"/>
</dbReference>
<dbReference type="NCBIfam" id="TIGR00281">
    <property type="entry name" value="SMC-Scp complex subunit ScpB"/>
    <property type="match status" value="1"/>
</dbReference>
<keyword evidence="3" id="KW-0159">Chromosome partition</keyword>
<protein>
    <submittedName>
        <fullName evidence="5">Transcriptional regulator</fullName>
    </submittedName>
</protein>
<dbReference type="Proteomes" id="UP000050501">
    <property type="component" value="Unassembled WGS sequence"/>
</dbReference>
<dbReference type="AlphaFoldDB" id="A0A0P6Z239"/>
<keyword evidence="1" id="KW-0963">Cytoplasm</keyword>
<dbReference type="OrthoDB" id="9806226at2"/>
<organism evidence="5 6">
    <name type="scientific">Levilinea saccharolytica</name>
    <dbReference type="NCBI Taxonomy" id="229921"/>
    <lineage>
        <taxon>Bacteria</taxon>
        <taxon>Bacillati</taxon>
        <taxon>Chloroflexota</taxon>
        <taxon>Anaerolineae</taxon>
        <taxon>Anaerolineales</taxon>
        <taxon>Anaerolineaceae</taxon>
        <taxon>Levilinea</taxon>
    </lineage>
</organism>
<evidence type="ECO:0000256" key="1">
    <source>
        <dbReference type="ARBA" id="ARBA00022490"/>
    </source>
</evidence>
<dbReference type="GO" id="GO:0051301">
    <property type="term" value="P:cell division"/>
    <property type="evidence" value="ECO:0007669"/>
    <property type="project" value="UniProtKB-KW"/>
</dbReference>
<dbReference type="PIRSF" id="PIRSF019345">
    <property type="entry name" value="ScpB"/>
    <property type="match status" value="1"/>
</dbReference>
<evidence type="ECO:0000256" key="2">
    <source>
        <dbReference type="ARBA" id="ARBA00022618"/>
    </source>
</evidence>
<evidence type="ECO:0000256" key="3">
    <source>
        <dbReference type="ARBA" id="ARBA00022829"/>
    </source>
</evidence>
<evidence type="ECO:0000313" key="6">
    <source>
        <dbReference type="Proteomes" id="UP000050501"/>
    </source>
</evidence>
<dbReference type="PATRIC" id="fig|229921.5.peg.2768"/>
<keyword evidence="6" id="KW-1185">Reference proteome</keyword>
<gene>
    <name evidence="5" type="ORF">ADN01_01575</name>
</gene>
<dbReference type="InterPro" id="IPR036388">
    <property type="entry name" value="WH-like_DNA-bd_sf"/>
</dbReference>
<dbReference type="InterPro" id="IPR005234">
    <property type="entry name" value="ScpB_csome_segregation"/>
</dbReference>
<dbReference type="Pfam" id="PF04079">
    <property type="entry name" value="SMC_ScpB"/>
    <property type="match status" value="1"/>
</dbReference>
<keyword evidence="4" id="KW-0131">Cell cycle</keyword>
<comment type="caution">
    <text evidence="5">The sequence shown here is derived from an EMBL/GenBank/DDBJ whole genome shotgun (WGS) entry which is preliminary data.</text>
</comment>
<proteinExistence type="predicted"/>
<dbReference type="SUPFAM" id="SSF46785">
    <property type="entry name" value="Winged helix' DNA-binding domain"/>
    <property type="match status" value="2"/>
</dbReference>
<dbReference type="GO" id="GO:0051304">
    <property type="term" value="P:chromosome separation"/>
    <property type="evidence" value="ECO:0007669"/>
    <property type="project" value="InterPro"/>
</dbReference>
<evidence type="ECO:0000313" key="5">
    <source>
        <dbReference type="EMBL" id="KPL91256.1"/>
    </source>
</evidence>
<dbReference type="Gene3D" id="1.10.10.10">
    <property type="entry name" value="Winged helix-like DNA-binding domain superfamily/Winged helix DNA-binding domain"/>
    <property type="match status" value="2"/>
</dbReference>
<reference evidence="5 6" key="1">
    <citation type="submission" date="2015-07" db="EMBL/GenBank/DDBJ databases">
        <title>Genome sequence of Levilinea saccharolytica DSM 16555.</title>
        <authorList>
            <person name="Hemp J."/>
            <person name="Ward L.M."/>
            <person name="Pace L.A."/>
            <person name="Fischer W.W."/>
        </authorList>
    </citation>
    <scope>NUCLEOTIDE SEQUENCE [LARGE SCALE GENOMIC DNA]</scope>
    <source>
        <strain evidence="5 6">KIBI-1</strain>
    </source>
</reference>
<dbReference type="PANTHER" id="PTHR34298">
    <property type="entry name" value="SEGREGATION AND CONDENSATION PROTEIN B"/>
    <property type="match status" value="1"/>
</dbReference>
<accession>A0A0P6Z239</accession>
<dbReference type="InterPro" id="IPR036390">
    <property type="entry name" value="WH_DNA-bd_sf"/>
</dbReference>
<name>A0A0P6Z239_9CHLR</name>
<evidence type="ECO:0000256" key="4">
    <source>
        <dbReference type="ARBA" id="ARBA00023306"/>
    </source>
</evidence>
<sequence>MSDTVETSLPLNLEACLEGMLFVSPGSVTVVQLGEALGLKPQEVEEGLHQLEVLLAARGLRLQWHAGRVQLTTAPELAPLIERYLGLEATARLSRAALETLAIIAYRQPITRPGVDAIRGVNSDGVMKSLLSKGLLQEVGRAEGPGRPILYSTTSEFLQHFGLSSIAELPPFELETFTEGEAEGNRLLKD</sequence>
<dbReference type="EMBL" id="LGCM01000006">
    <property type="protein sequence ID" value="KPL91256.1"/>
    <property type="molecule type" value="Genomic_DNA"/>
</dbReference>
<keyword evidence="2" id="KW-0132">Cell division</keyword>
<dbReference type="RefSeq" id="WP_062418365.1">
    <property type="nucleotide sequence ID" value="NZ_DF967974.1"/>
</dbReference>
<dbReference type="STRING" id="229921.ADN01_01575"/>